<dbReference type="SUPFAM" id="SSF51011">
    <property type="entry name" value="Glycosyl hydrolase domain"/>
    <property type="match status" value="1"/>
</dbReference>
<evidence type="ECO:0000256" key="3">
    <source>
        <dbReference type="SAM" id="MobiDB-lite"/>
    </source>
</evidence>
<feature type="domain" description="Glycosyl hydrolase family 31 C-terminal" evidence="6">
    <location>
        <begin position="654"/>
        <end position="738"/>
    </location>
</feature>
<keyword evidence="4" id="KW-0732">Signal</keyword>
<reference evidence="7 8" key="1">
    <citation type="journal article" date="2020" name="Microbiol. Resour. Announc.">
        <title>Draft Genome Sequence of a Cladosporium Species Isolated from the Mesophotic Ascidian Didemnum maculosum.</title>
        <authorList>
            <person name="Gioti A."/>
            <person name="Siaperas R."/>
            <person name="Nikolaivits E."/>
            <person name="Le Goff G."/>
            <person name="Ouazzani J."/>
            <person name="Kotoulas G."/>
            <person name="Topakas E."/>
        </authorList>
    </citation>
    <scope>NUCLEOTIDE SEQUENCE [LARGE SCALE GENOMIC DNA]</scope>
    <source>
        <strain evidence="7 8">TM138-S3</strain>
    </source>
</reference>
<keyword evidence="2" id="KW-0326">Glycosidase</keyword>
<gene>
    <name evidence="7" type="ORF">WHR41_00409</name>
</gene>
<comment type="similarity">
    <text evidence="1 2">Belongs to the glycosyl hydrolase 31 family.</text>
</comment>
<feature type="chain" id="PRO_5044318988" description="Alpha-glucosidase" evidence="4">
    <location>
        <begin position="18"/>
        <end position="766"/>
    </location>
</feature>
<dbReference type="InterPro" id="IPR017853">
    <property type="entry name" value="GH"/>
</dbReference>
<dbReference type="GO" id="GO:0004553">
    <property type="term" value="F:hydrolase activity, hydrolyzing O-glycosyl compounds"/>
    <property type="evidence" value="ECO:0007669"/>
    <property type="project" value="InterPro"/>
</dbReference>
<evidence type="ECO:0000259" key="6">
    <source>
        <dbReference type="Pfam" id="PF21365"/>
    </source>
</evidence>
<protein>
    <recommendedName>
        <fullName evidence="9">Alpha-glucosidase</fullName>
    </recommendedName>
</protein>
<dbReference type="GeneID" id="96001853"/>
<name>A0AB34L5F0_9PEZI</name>
<feature type="signal peptide" evidence="4">
    <location>
        <begin position="1"/>
        <end position="17"/>
    </location>
</feature>
<dbReference type="InterPro" id="IPR044112">
    <property type="entry name" value="YihQ_TIM-like"/>
</dbReference>
<dbReference type="InterPro" id="IPR048395">
    <property type="entry name" value="Glyco_hydro_31_C"/>
</dbReference>
<dbReference type="Gene3D" id="2.60.40.1180">
    <property type="entry name" value="Golgi alpha-mannosidase II"/>
    <property type="match status" value="1"/>
</dbReference>
<dbReference type="RefSeq" id="XP_069233930.1">
    <property type="nucleotide sequence ID" value="XM_069369015.1"/>
</dbReference>
<evidence type="ECO:0000256" key="2">
    <source>
        <dbReference type="RuleBase" id="RU361185"/>
    </source>
</evidence>
<dbReference type="InterPro" id="IPR013780">
    <property type="entry name" value="Glyco_hydro_b"/>
</dbReference>
<dbReference type="SUPFAM" id="SSF51445">
    <property type="entry name" value="(Trans)glycosidases"/>
    <property type="match status" value="1"/>
</dbReference>
<dbReference type="Pfam" id="PF21365">
    <property type="entry name" value="Glyco_hydro_31_3rd"/>
    <property type="match status" value="1"/>
</dbReference>
<feature type="region of interest" description="Disordered" evidence="3">
    <location>
        <begin position="198"/>
        <end position="217"/>
    </location>
</feature>
<dbReference type="NCBIfam" id="NF007746">
    <property type="entry name" value="PRK10426.1"/>
    <property type="match status" value="1"/>
</dbReference>
<dbReference type="Proteomes" id="UP000803884">
    <property type="component" value="Unassembled WGS sequence"/>
</dbReference>
<dbReference type="InterPro" id="IPR000322">
    <property type="entry name" value="Glyco_hydro_31_TIM"/>
</dbReference>
<evidence type="ECO:0000313" key="7">
    <source>
        <dbReference type="EMBL" id="KAL1590825.1"/>
    </source>
</evidence>
<proteinExistence type="inferred from homology"/>
<dbReference type="GO" id="GO:0005975">
    <property type="term" value="P:carbohydrate metabolic process"/>
    <property type="evidence" value="ECO:0007669"/>
    <property type="project" value="InterPro"/>
</dbReference>
<dbReference type="InterPro" id="IPR052990">
    <property type="entry name" value="Sulfoquinovosidase_GH31"/>
</dbReference>
<keyword evidence="2" id="KW-0378">Hydrolase</keyword>
<dbReference type="Pfam" id="PF01055">
    <property type="entry name" value="Glyco_hydro_31_2nd"/>
    <property type="match status" value="1"/>
</dbReference>
<keyword evidence="8" id="KW-1185">Reference proteome</keyword>
<dbReference type="PANTHER" id="PTHR46959">
    <property type="entry name" value="SULFOQUINOVOSIDASE"/>
    <property type="match status" value="1"/>
</dbReference>
<dbReference type="Gene3D" id="2.60.40.1760">
    <property type="entry name" value="glycosyl hydrolase (family 31)"/>
    <property type="match status" value="1"/>
</dbReference>
<evidence type="ECO:0000256" key="4">
    <source>
        <dbReference type="SAM" id="SignalP"/>
    </source>
</evidence>
<organism evidence="7 8">
    <name type="scientific">Cladosporium halotolerans</name>
    <dbReference type="NCBI Taxonomy" id="1052096"/>
    <lineage>
        <taxon>Eukaryota</taxon>
        <taxon>Fungi</taxon>
        <taxon>Dikarya</taxon>
        <taxon>Ascomycota</taxon>
        <taxon>Pezizomycotina</taxon>
        <taxon>Dothideomycetes</taxon>
        <taxon>Dothideomycetidae</taxon>
        <taxon>Cladosporiales</taxon>
        <taxon>Cladosporiaceae</taxon>
        <taxon>Cladosporium</taxon>
    </lineage>
</organism>
<dbReference type="AlphaFoldDB" id="A0AB34L5F0"/>
<evidence type="ECO:0000259" key="5">
    <source>
        <dbReference type="Pfam" id="PF01055"/>
    </source>
</evidence>
<sequence>MLLRAICWALAVLPANSSSNKRHTRTKTNVWKLGSYEVNIEHESITLSHGNETIWSTASTWPIISASHGEDIVESSDGAFNITNVEKDKCQGQNVSGIDFAPLDNANFSTSIVISGHLLDCGTKTAPYSLKLWLPEDLPNRVSFRIEVSDESTSNTTLNKVFLNLPSTQEEGVYGLGAQASFGSLKNQTVPVFTREQGVGRGDEPITSLQNEDGEFHGGDRYTTYTANPSYVTTSGGFFYLTEESTGYSTFNFTEPNSVEIRYDSLSVEGAFGRGTDMFEAVELLTQYTGRMPALPKWVDQGAILGIQGGEEKVQSIVQQGLNHSCPIAGVWLQDWEGIHEQPGPYVNISRLWWNWESDEELYPRWTEFVQNLRDDFNVRTLSYVNTFLTNVSTKASGYQRNLYEEADRLGYFVLNTTTNGTAVISSGPGLEAGIVDITNPDVQAWFAEIMRDQVWNANISGFMTDFGEYTPVTPDVSLFGMVRDAYYYHNRYPYLWAQLQRRIVEKLGLESEALLFHRSASTGSAKYTNLFWVGDQNVGWGVNDGLKSAVTSQVHMGLSGYAQLHSDIGGYTTTLTYDDYNLTRSAELLGRWGEMAAVSSAVFRSHEGNIPSVNAQFYSNASTYDWYAYNARMFVALGPYRRHILETESETKGWPLLRGPVMYHPSDLRTHHISYESFYLGAHLYVAPVLDPEVRELSVYLPGDVSRSFTHVWTNETFHGGQDVKVPAPLGKPAVFLVDDAVARVSELAPFLEFVRRENGTAICV</sequence>
<evidence type="ECO:0000256" key="1">
    <source>
        <dbReference type="ARBA" id="ARBA00007806"/>
    </source>
</evidence>
<evidence type="ECO:0000313" key="8">
    <source>
        <dbReference type="Proteomes" id="UP000803884"/>
    </source>
</evidence>
<feature type="domain" description="Glycoside hydrolase family 31 TIM barrel" evidence="5">
    <location>
        <begin position="310"/>
        <end position="621"/>
    </location>
</feature>
<comment type="caution">
    <text evidence="7">The sequence shown here is derived from an EMBL/GenBank/DDBJ whole genome shotgun (WGS) entry which is preliminary data.</text>
</comment>
<accession>A0AB34L5F0</accession>
<dbReference type="PANTHER" id="PTHR46959:SF2">
    <property type="entry name" value="SULFOQUINOVOSIDASE"/>
    <property type="match status" value="1"/>
</dbReference>
<dbReference type="EMBL" id="JAAQHG020000001">
    <property type="protein sequence ID" value="KAL1590825.1"/>
    <property type="molecule type" value="Genomic_DNA"/>
</dbReference>
<dbReference type="Gene3D" id="3.20.20.80">
    <property type="entry name" value="Glycosidases"/>
    <property type="match status" value="1"/>
</dbReference>
<dbReference type="CDD" id="cd06594">
    <property type="entry name" value="GH31_glucosidase_YihQ"/>
    <property type="match status" value="1"/>
</dbReference>
<evidence type="ECO:0008006" key="9">
    <source>
        <dbReference type="Google" id="ProtNLM"/>
    </source>
</evidence>